<dbReference type="RefSeq" id="WP_018381544.1">
    <property type="nucleotide sequence ID" value="NZ_LLZU01000005.1"/>
</dbReference>
<dbReference type="Gene3D" id="6.10.250.2090">
    <property type="match status" value="1"/>
</dbReference>
<sequence>MSTAGIVVIVVVVLVVLILAMMSVRIIPEYERAVIFRLGRVTGGAKGPGLFFLIPYVDRMVRVSLRTVTMSIPPQDIITKDNVTVRVNAVAYFNVVEPNRSVLAIEDHIKGTSQISQTTLRSILGQVDLDELLVNREAINQRLRNIIDDVTQPWGVKVSLVEVKDVELPEVMRRAMARQAESERDRRAKVIHAKGEFEAAATLSDAAERLEGHPAAMQLRILSTMAEVSAERNSTLIFPLPMELLRVVDMLRPDHTKQAPASGDGQTLVSGDGHAAVTGKPHKKQG</sequence>
<accession>A0A0T6LXH1</accession>
<dbReference type="InterPro" id="IPR001107">
    <property type="entry name" value="Band_7"/>
</dbReference>
<reference evidence="5 6" key="1">
    <citation type="submission" date="2015-10" db="EMBL/GenBank/DDBJ databases">
        <title>Draft genome sequence of pyrrolomycin-producing Streptomyces vitaminophilus.</title>
        <authorList>
            <person name="Graham D.E."/>
            <person name="Mahan K.M."/>
            <person name="Klingeman D.M."/>
            <person name="Hettich R.L."/>
            <person name="Parry R.J."/>
        </authorList>
    </citation>
    <scope>NUCLEOTIDE SEQUENCE [LARGE SCALE GENOMIC DNA]</scope>
    <source>
        <strain evidence="5 6">ATCC 31673</strain>
    </source>
</reference>
<dbReference type="GO" id="GO:0098552">
    <property type="term" value="C:side of membrane"/>
    <property type="evidence" value="ECO:0007669"/>
    <property type="project" value="UniProtKB-ARBA"/>
</dbReference>
<dbReference type="SUPFAM" id="SSF117892">
    <property type="entry name" value="Band 7/SPFH domain"/>
    <property type="match status" value="1"/>
</dbReference>
<dbReference type="InterPro" id="IPR001972">
    <property type="entry name" value="Stomatin_HflK_fam"/>
</dbReference>
<proteinExistence type="inferred from homology"/>
<dbReference type="FunFam" id="3.30.479.30:FF:000004">
    <property type="entry name" value="Putative membrane protease family, stomatin"/>
    <property type="match status" value="1"/>
</dbReference>
<gene>
    <name evidence="5" type="ORF">AQ490_15970</name>
</gene>
<keyword evidence="3" id="KW-1133">Transmembrane helix</keyword>
<dbReference type="Proteomes" id="UP000050867">
    <property type="component" value="Unassembled WGS sequence"/>
</dbReference>
<dbReference type="SMART" id="SM00244">
    <property type="entry name" value="PHB"/>
    <property type="match status" value="1"/>
</dbReference>
<name>A0A0T6LXH1_WENVI</name>
<keyword evidence="3" id="KW-0472">Membrane</keyword>
<feature type="domain" description="Band 7" evidence="4">
    <location>
        <begin position="22"/>
        <end position="180"/>
    </location>
</feature>
<dbReference type="GO" id="GO:0005886">
    <property type="term" value="C:plasma membrane"/>
    <property type="evidence" value="ECO:0007669"/>
    <property type="project" value="InterPro"/>
</dbReference>
<evidence type="ECO:0000256" key="1">
    <source>
        <dbReference type="ARBA" id="ARBA00008164"/>
    </source>
</evidence>
<dbReference type="STRING" id="76728.AQ490_15970"/>
<dbReference type="EMBL" id="LLZU01000005">
    <property type="protein sequence ID" value="KRV50562.1"/>
    <property type="molecule type" value="Genomic_DNA"/>
</dbReference>
<dbReference type="eggNOG" id="COG0330">
    <property type="taxonomic scope" value="Bacteria"/>
</dbReference>
<protein>
    <recommendedName>
        <fullName evidence="4">Band 7 domain-containing protein</fullName>
    </recommendedName>
</protein>
<dbReference type="InterPro" id="IPR043202">
    <property type="entry name" value="Band-7_stomatin-like"/>
</dbReference>
<dbReference type="Gene3D" id="3.30.479.30">
    <property type="entry name" value="Band 7 domain"/>
    <property type="match status" value="1"/>
</dbReference>
<dbReference type="PRINTS" id="PR00721">
    <property type="entry name" value="STOMATIN"/>
</dbReference>
<organism evidence="5 6">
    <name type="scientific">Wenjunlia vitaminophila</name>
    <name type="common">Streptomyces vitaminophilus</name>
    <dbReference type="NCBI Taxonomy" id="76728"/>
    <lineage>
        <taxon>Bacteria</taxon>
        <taxon>Bacillati</taxon>
        <taxon>Actinomycetota</taxon>
        <taxon>Actinomycetes</taxon>
        <taxon>Kitasatosporales</taxon>
        <taxon>Streptomycetaceae</taxon>
        <taxon>Wenjunlia</taxon>
    </lineage>
</organism>
<evidence type="ECO:0000259" key="4">
    <source>
        <dbReference type="SMART" id="SM00244"/>
    </source>
</evidence>
<dbReference type="Pfam" id="PF01145">
    <property type="entry name" value="Band_7"/>
    <property type="match status" value="1"/>
</dbReference>
<evidence type="ECO:0000313" key="6">
    <source>
        <dbReference type="Proteomes" id="UP000050867"/>
    </source>
</evidence>
<dbReference type="CDD" id="cd08826">
    <property type="entry name" value="SPFH_eoslipins_u1"/>
    <property type="match status" value="1"/>
</dbReference>
<evidence type="ECO:0000256" key="3">
    <source>
        <dbReference type="SAM" id="Phobius"/>
    </source>
</evidence>
<dbReference type="PANTHER" id="PTHR10264:SF19">
    <property type="entry name" value="AT06885P-RELATED"/>
    <property type="match status" value="1"/>
</dbReference>
<keyword evidence="3" id="KW-0812">Transmembrane</keyword>
<evidence type="ECO:0000256" key="2">
    <source>
        <dbReference type="SAM" id="MobiDB-lite"/>
    </source>
</evidence>
<comment type="similarity">
    <text evidence="1">Belongs to the band 7/mec-2 family.</text>
</comment>
<feature type="transmembrane region" description="Helical" evidence="3">
    <location>
        <begin position="6"/>
        <end position="27"/>
    </location>
</feature>
<dbReference type="InterPro" id="IPR036013">
    <property type="entry name" value="Band_7/SPFH_dom_sf"/>
</dbReference>
<dbReference type="PANTHER" id="PTHR10264">
    <property type="entry name" value="BAND 7 PROTEIN-RELATED"/>
    <property type="match status" value="1"/>
</dbReference>
<comment type="caution">
    <text evidence="5">The sequence shown here is derived from an EMBL/GenBank/DDBJ whole genome shotgun (WGS) entry which is preliminary data.</text>
</comment>
<evidence type="ECO:0000313" key="5">
    <source>
        <dbReference type="EMBL" id="KRV50562.1"/>
    </source>
</evidence>
<feature type="region of interest" description="Disordered" evidence="2">
    <location>
        <begin position="255"/>
        <end position="286"/>
    </location>
</feature>
<keyword evidence="6" id="KW-1185">Reference proteome</keyword>
<dbReference type="AlphaFoldDB" id="A0A0T6LXH1"/>